<dbReference type="Proteomes" id="UP000003172">
    <property type="component" value="Unassembled WGS sequence"/>
</dbReference>
<comment type="caution">
    <text evidence="4">The sequence shown here is derived from an EMBL/GenBank/DDBJ whole genome shotgun (WGS) entry which is preliminary data.</text>
</comment>
<evidence type="ECO:0000256" key="1">
    <source>
        <dbReference type="ARBA" id="ARBA00022737"/>
    </source>
</evidence>
<dbReference type="PANTHER" id="PTHR44858">
    <property type="entry name" value="TETRATRICOPEPTIDE REPEAT PROTEIN 6"/>
    <property type="match status" value="1"/>
</dbReference>
<dbReference type="GO" id="GO:0046813">
    <property type="term" value="P:receptor-mediated virion attachment to host cell"/>
    <property type="evidence" value="ECO:0007669"/>
    <property type="project" value="TreeGrafter"/>
</dbReference>
<gene>
    <name evidence="4" type="ORF">MICAB_4870008</name>
</gene>
<accession>I4FS52</accession>
<dbReference type="Pfam" id="PF13414">
    <property type="entry name" value="TPR_11"/>
    <property type="match status" value="1"/>
</dbReference>
<dbReference type="InterPro" id="IPR019734">
    <property type="entry name" value="TPR_rpt"/>
</dbReference>
<evidence type="ECO:0000313" key="4">
    <source>
        <dbReference type="EMBL" id="CCH98477.1"/>
    </source>
</evidence>
<keyword evidence="1" id="KW-0677">Repeat</keyword>
<dbReference type="EMBL" id="CAII01000431">
    <property type="protein sequence ID" value="CCH98477.1"/>
    <property type="molecule type" value="Genomic_DNA"/>
</dbReference>
<reference evidence="4 5" key="1">
    <citation type="submission" date="2012-04" db="EMBL/GenBank/DDBJ databases">
        <authorList>
            <person name="Genoscope - CEA"/>
        </authorList>
    </citation>
    <scope>NUCLEOTIDE SEQUENCE [LARGE SCALE GENOMIC DNA]</scope>
    <source>
        <strain evidence="4 5">9717</strain>
    </source>
</reference>
<dbReference type="SMART" id="SM00028">
    <property type="entry name" value="TPR"/>
    <property type="match status" value="2"/>
</dbReference>
<dbReference type="SUPFAM" id="SSF48452">
    <property type="entry name" value="TPR-like"/>
    <property type="match status" value="1"/>
</dbReference>
<evidence type="ECO:0000256" key="2">
    <source>
        <dbReference type="ARBA" id="ARBA00022803"/>
    </source>
</evidence>
<protein>
    <submittedName>
        <fullName evidence="4">Uncharacterized protein</fullName>
    </submittedName>
</protein>
<dbReference type="Gene3D" id="1.25.40.10">
    <property type="entry name" value="Tetratricopeptide repeat domain"/>
    <property type="match status" value="1"/>
</dbReference>
<dbReference type="PANTHER" id="PTHR44858:SF1">
    <property type="entry name" value="UDP-N-ACETYLGLUCOSAMINE--PEPTIDE N-ACETYLGLUCOSAMINYLTRANSFERASE SPINDLY-RELATED"/>
    <property type="match status" value="1"/>
</dbReference>
<name>I4FS52_MICAE</name>
<dbReference type="GO" id="GO:0009279">
    <property type="term" value="C:cell outer membrane"/>
    <property type="evidence" value="ECO:0007669"/>
    <property type="project" value="TreeGrafter"/>
</dbReference>
<sequence>MTAEEWFNRGCNKGELGDNQGAIADYNQAIQIKPDYAYAYIGRGNAKSNLGDKQGAIADYNQAAQLYVQQNTMDKYQYTLDQVKRLEKGFWGRLFS</sequence>
<dbReference type="InterPro" id="IPR011990">
    <property type="entry name" value="TPR-like_helical_dom_sf"/>
</dbReference>
<feature type="repeat" description="TPR" evidence="3">
    <location>
        <begin position="3"/>
        <end position="36"/>
    </location>
</feature>
<dbReference type="AlphaFoldDB" id="I4FS52"/>
<keyword evidence="2 3" id="KW-0802">TPR repeat</keyword>
<dbReference type="HOGENOM" id="CLU_151099_1_0_3"/>
<evidence type="ECO:0000256" key="3">
    <source>
        <dbReference type="PROSITE-ProRule" id="PRU00339"/>
    </source>
</evidence>
<dbReference type="InterPro" id="IPR050498">
    <property type="entry name" value="Ycf3"/>
</dbReference>
<evidence type="ECO:0000313" key="5">
    <source>
        <dbReference type="Proteomes" id="UP000003172"/>
    </source>
</evidence>
<proteinExistence type="predicted"/>
<organism evidence="4 5">
    <name type="scientific">Microcystis aeruginosa PCC 9717</name>
    <dbReference type="NCBI Taxonomy" id="1160286"/>
    <lineage>
        <taxon>Bacteria</taxon>
        <taxon>Bacillati</taxon>
        <taxon>Cyanobacteriota</taxon>
        <taxon>Cyanophyceae</taxon>
        <taxon>Oscillatoriophycideae</taxon>
        <taxon>Chroococcales</taxon>
        <taxon>Microcystaceae</taxon>
        <taxon>Microcystis</taxon>
    </lineage>
</organism>
<dbReference type="PROSITE" id="PS50005">
    <property type="entry name" value="TPR"/>
    <property type="match status" value="1"/>
</dbReference>
<dbReference type="RefSeq" id="WP_004159408.1">
    <property type="nucleotide sequence ID" value="NZ_HE972732.1"/>
</dbReference>